<evidence type="ECO:0000313" key="1">
    <source>
        <dbReference type="EMBL" id="KFB11087.1"/>
    </source>
</evidence>
<protein>
    <recommendedName>
        <fullName evidence="3">DUF2948 family protein</fullName>
    </recommendedName>
</protein>
<dbReference type="eggNOG" id="ENOG5032SGB">
    <property type="taxonomic scope" value="Bacteria"/>
</dbReference>
<name>A0A084UDQ1_9HYPH</name>
<evidence type="ECO:0000313" key="2">
    <source>
        <dbReference type="Proteomes" id="UP000053675"/>
    </source>
</evidence>
<dbReference type="RefSeq" id="WP_036482621.1">
    <property type="nucleotide sequence ID" value="NZ_JMQM01000001.1"/>
</dbReference>
<comment type="caution">
    <text evidence="1">The sequence shown here is derived from an EMBL/GenBank/DDBJ whole genome shotgun (WGS) entry which is preliminary data.</text>
</comment>
<dbReference type="EMBL" id="JMQM01000001">
    <property type="protein sequence ID" value="KFB11087.1"/>
    <property type="molecule type" value="Genomic_DNA"/>
</dbReference>
<dbReference type="OrthoDB" id="9806367at2"/>
<gene>
    <name evidence="1" type="ORF">EL18_02130</name>
</gene>
<dbReference type="InterPro" id="IPR021335">
    <property type="entry name" value="DUF2948"/>
</dbReference>
<dbReference type="Pfam" id="PF11164">
    <property type="entry name" value="DUF2948"/>
    <property type="match status" value="1"/>
</dbReference>
<dbReference type="STRING" id="472175.EL18_02130"/>
<organism evidence="1 2">
    <name type="scientific">Nitratireductor basaltis</name>
    <dbReference type="NCBI Taxonomy" id="472175"/>
    <lineage>
        <taxon>Bacteria</taxon>
        <taxon>Pseudomonadati</taxon>
        <taxon>Pseudomonadota</taxon>
        <taxon>Alphaproteobacteria</taxon>
        <taxon>Hyphomicrobiales</taxon>
        <taxon>Phyllobacteriaceae</taxon>
        <taxon>Nitratireductor</taxon>
    </lineage>
</organism>
<dbReference type="PATRIC" id="fig|472175.3.peg.2118"/>
<accession>A0A084UDQ1</accession>
<reference evidence="1 2" key="1">
    <citation type="submission" date="2014-05" db="EMBL/GenBank/DDBJ databases">
        <title>Draft Genome Sequence of Nitratireductor basaltis Strain UMTGB225, A Marine Bacterium Isolated from Green Barrel Tunicate.</title>
        <authorList>
            <person name="Gan H.Y."/>
        </authorList>
    </citation>
    <scope>NUCLEOTIDE SEQUENCE [LARGE SCALE GENOMIC DNA]</scope>
    <source>
        <strain evidence="1 2">UMTGB225</strain>
    </source>
</reference>
<evidence type="ECO:0008006" key="3">
    <source>
        <dbReference type="Google" id="ProtNLM"/>
    </source>
</evidence>
<keyword evidence="2" id="KW-1185">Reference proteome</keyword>
<dbReference type="AlphaFoldDB" id="A0A084UDQ1"/>
<sequence length="146" mass="16351">MESLKLIALDEEDLSVISAHVQDAVLKVSDIRFLKKEKRFALQMNRFVWEKEKPGLFRRTPHERRLSFLHFDRVLAVRAFGISQAKSEDVLSLLTIGFAEDEAPAGTIELIFSGDAAIQLDVECVEARLADSAAAWSTQSRPNHGA</sequence>
<proteinExistence type="predicted"/>
<dbReference type="Proteomes" id="UP000053675">
    <property type="component" value="Unassembled WGS sequence"/>
</dbReference>